<dbReference type="InterPro" id="IPR057678">
    <property type="entry name" value="DUF7918"/>
</dbReference>
<comment type="caution">
    <text evidence="3">The sequence shown here is derived from an EMBL/GenBank/DDBJ whole genome shotgun (WGS) entry which is preliminary data.</text>
</comment>
<feature type="region of interest" description="Disordered" evidence="1">
    <location>
        <begin position="212"/>
        <end position="273"/>
    </location>
</feature>
<keyword evidence="4" id="KW-1185">Reference proteome</keyword>
<feature type="compositionally biased region" description="Basic and acidic residues" evidence="1">
    <location>
        <begin position="217"/>
        <end position="231"/>
    </location>
</feature>
<evidence type="ECO:0000259" key="2">
    <source>
        <dbReference type="Pfam" id="PF25534"/>
    </source>
</evidence>
<dbReference type="GeneID" id="92007229"/>
<evidence type="ECO:0000313" key="4">
    <source>
        <dbReference type="Proteomes" id="UP001430584"/>
    </source>
</evidence>
<evidence type="ECO:0000313" key="3">
    <source>
        <dbReference type="EMBL" id="KAL0261714.1"/>
    </source>
</evidence>
<dbReference type="RefSeq" id="XP_066634743.1">
    <property type="nucleotide sequence ID" value="XM_066774624.1"/>
</dbReference>
<dbReference type="PANTHER" id="PTHR36223">
    <property type="entry name" value="BETA-LACTAMASE-TYPE TRANSPEPTIDASE FOLD DOMAIN CONTAINING PROTEIN"/>
    <property type="match status" value="1"/>
</dbReference>
<evidence type="ECO:0000256" key="1">
    <source>
        <dbReference type="SAM" id="MobiDB-lite"/>
    </source>
</evidence>
<feature type="domain" description="DUF7918" evidence="2">
    <location>
        <begin position="98"/>
        <end position="154"/>
    </location>
</feature>
<feature type="domain" description="DUF7918" evidence="2">
    <location>
        <begin position="9"/>
        <end position="97"/>
    </location>
</feature>
<reference evidence="3 4" key="1">
    <citation type="submission" date="2024-02" db="EMBL/GenBank/DDBJ databases">
        <title>De novo assembly and annotation of 12 fungi associated with fruit tree decline syndrome in Ontario, Canada.</title>
        <authorList>
            <person name="Sulman M."/>
            <person name="Ellouze W."/>
            <person name="Ilyukhin E."/>
        </authorList>
    </citation>
    <scope>NUCLEOTIDE SEQUENCE [LARGE SCALE GENOMIC DNA]</scope>
    <source>
        <strain evidence="3 4">FDS-637</strain>
    </source>
</reference>
<sequence>MAIISSVPGVEVEVRVNGERAEEYMDSNQDDSDNKAIRYIEAISGARFTIHCTISSSCDRQGKDIYVKIILDGEKIKGMVLFLNDSKEGDEHSTDISDGTMQEKVMSMGVISIQLHRGLAIAKQGTPRNRTITMNKIGKVPEKALKGKPLSHQVQPFAEFIYQYRSKTALQAEGVIPRTPSPIPLEDRPLEELNPEELRELLHRSREKIAAATAVKNESESEVKSEVKSEDNASANGPKRAHDRSELEFVEARPVKRQRTSGSAPVIIDLSDD</sequence>
<organism evidence="3 4">
    <name type="scientific">Diplodia seriata</name>
    <dbReference type="NCBI Taxonomy" id="420778"/>
    <lineage>
        <taxon>Eukaryota</taxon>
        <taxon>Fungi</taxon>
        <taxon>Dikarya</taxon>
        <taxon>Ascomycota</taxon>
        <taxon>Pezizomycotina</taxon>
        <taxon>Dothideomycetes</taxon>
        <taxon>Dothideomycetes incertae sedis</taxon>
        <taxon>Botryosphaeriales</taxon>
        <taxon>Botryosphaeriaceae</taxon>
        <taxon>Diplodia</taxon>
    </lineage>
</organism>
<feature type="compositionally biased region" description="Basic and acidic residues" evidence="1">
    <location>
        <begin position="243"/>
        <end position="254"/>
    </location>
</feature>
<dbReference type="Proteomes" id="UP001430584">
    <property type="component" value="Unassembled WGS sequence"/>
</dbReference>
<dbReference type="EMBL" id="JAJVCZ030000003">
    <property type="protein sequence ID" value="KAL0261714.1"/>
    <property type="molecule type" value="Genomic_DNA"/>
</dbReference>
<name>A0ABR3CQG3_9PEZI</name>
<proteinExistence type="predicted"/>
<dbReference type="PANTHER" id="PTHR36223:SF1">
    <property type="entry name" value="TRANSCRIPTION ELONGATION FACTOR EAF N-TERMINAL DOMAIN-CONTAINING PROTEIN"/>
    <property type="match status" value="1"/>
</dbReference>
<protein>
    <recommendedName>
        <fullName evidence="2">DUF7918 domain-containing protein</fullName>
    </recommendedName>
</protein>
<gene>
    <name evidence="3" type="ORF">SLS55_003144</name>
</gene>
<dbReference type="Pfam" id="PF25534">
    <property type="entry name" value="DUF7918"/>
    <property type="match status" value="2"/>
</dbReference>
<accession>A0ABR3CQG3</accession>